<proteinExistence type="predicted"/>
<reference evidence="3" key="1">
    <citation type="journal article" date="2019" name="Int. J. Syst. Evol. Microbiol.">
        <title>The Global Catalogue of Microorganisms (GCM) 10K type strain sequencing project: providing services to taxonomists for standard genome sequencing and annotation.</title>
        <authorList>
            <consortium name="The Broad Institute Genomics Platform"/>
            <consortium name="The Broad Institute Genome Sequencing Center for Infectious Disease"/>
            <person name="Wu L."/>
            <person name="Ma J."/>
        </authorList>
    </citation>
    <scope>NUCLEOTIDE SEQUENCE [LARGE SCALE GENOMIC DNA]</scope>
    <source>
        <strain evidence="3">CGMCC 1.7003</strain>
    </source>
</reference>
<organism evidence="2 3">
    <name type="scientific">Alishewanella longhuensis</name>
    <dbReference type="NCBI Taxonomy" id="1091037"/>
    <lineage>
        <taxon>Bacteria</taxon>
        <taxon>Pseudomonadati</taxon>
        <taxon>Pseudomonadota</taxon>
        <taxon>Gammaproteobacteria</taxon>
        <taxon>Alteromonadales</taxon>
        <taxon>Alteromonadaceae</taxon>
        <taxon>Alishewanella</taxon>
    </lineage>
</organism>
<keyword evidence="1" id="KW-0732">Signal</keyword>
<feature type="chain" id="PRO_5046377576" evidence="1">
    <location>
        <begin position="21"/>
        <end position="82"/>
    </location>
</feature>
<protein>
    <submittedName>
        <fullName evidence="2">Uncharacterized protein</fullName>
    </submittedName>
</protein>
<comment type="caution">
    <text evidence="2">The sequence shown here is derived from an EMBL/GenBank/DDBJ whole genome shotgun (WGS) entry which is preliminary data.</text>
</comment>
<dbReference type="Proteomes" id="UP000659697">
    <property type="component" value="Unassembled WGS sequence"/>
</dbReference>
<evidence type="ECO:0000313" key="2">
    <source>
        <dbReference type="EMBL" id="GHG77804.1"/>
    </source>
</evidence>
<keyword evidence="3" id="KW-1185">Reference proteome</keyword>
<dbReference type="EMBL" id="BNAO01000012">
    <property type="protein sequence ID" value="GHG77804.1"/>
    <property type="molecule type" value="Genomic_DNA"/>
</dbReference>
<dbReference type="Pfam" id="PF20046">
    <property type="entry name" value="DUF6448"/>
    <property type="match status" value="1"/>
</dbReference>
<dbReference type="RefSeq" id="WP_189434238.1">
    <property type="nucleotide sequence ID" value="NZ_BNAO01000012.1"/>
</dbReference>
<evidence type="ECO:0000313" key="3">
    <source>
        <dbReference type="Proteomes" id="UP000659697"/>
    </source>
</evidence>
<evidence type="ECO:0000256" key="1">
    <source>
        <dbReference type="SAM" id="SignalP"/>
    </source>
</evidence>
<sequence>MKINKSLTKIAVLVSSFMFATIVSSSAAAHCDSGISAVIKDVQAAIANQKIDRVLTWVGRDDEATVRDALKMTLAVREESEI</sequence>
<accession>A0ABQ3LB49</accession>
<feature type="signal peptide" evidence="1">
    <location>
        <begin position="1"/>
        <end position="20"/>
    </location>
</feature>
<name>A0ABQ3LB49_9ALTE</name>
<gene>
    <name evidence="2" type="ORF">GCM10010919_33720</name>
</gene>
<dbReference type="InterPro" id="IPR045613">
    <property type="entry name" value="DUF6448"/>
</dbReference>